<dbReference type="EC" id="4.2.1.3" evidence="4"/>
<dbReference type="PANTHER" id="PTHR43160:SF3">
    <property type="entry name" value="ACONITATE HYDRATASE, MITOCHONDRIAL"/>
    <property type="match status" value="1"/>
</dbReference>
<dbReference type="Gene3D" id="3.20.19.10">
    <property type="entry name" value="Aconitase, domain 4"/>
    <property type="match status" value="1"/>
</dbReference>
<evidence type="ECO:0000256" key="2">
    <source>
        <dbReference type="ARBA" id="ARBA00004717"/>
    </source>
</evidence>
<dbReference type="Proteomes" id="UP000178774">
    <property type="component" value="Unassembled WGS sequence"/>
</dbReference>
<protein>
    <recommendedName>
        <fullName evidence="4">aconitate hydratase</fullName>
        <ecNumber evidence="4">4.2.1.3</ecNumber>
    </recommendedName>
    <alternativeName>
        <fullName evidence="12">Citrate hydro-lyase</fullName>
    </alternativeName>
</protein>
<evidence type="ECO:0000313" key="15">
    <source>
        <dbReference type="EMBL" id="OGZ65073.1"/>
    </source>
</evidence>
<evidence type="ECO:0000256" key="7">
    <source>
        <dbReference type="ARBA" id="ARBA00022946"/>
    </source>
</evidence>
<evidence type="ECO:0000256" key="12">
    <source>
        <dbReference type="ARBA" id="ARBA00029682"/>
    </source>
</evidence>
<dbReference type="InterPro" id="IPR001030">
    <property type="entry name" value="Acoase/IPM_deHydtase_lsu_aba"/>
</dbReference>
<comment type="catalytic activity">
    <reaction evidence="11">
        <text>citrate = D-threo-isocitrate</text>
        <dbReference type="Rhea" id="RHEA:10336"/>
        <dbReference type="ChEBI" id="CHEBI:15562"/>
        <dbReference type="ChEBI" id="CHEBI:16947"/>
        <dbReference type="EC" id="4.2.1.3"/>
    </reaction>
</comment>
<evidence type="ECO:0000256" key="11">
    <source>
        <dbReference type="ARBA" id="ARBA00023501"/>
    </source>
</evidence>
<evidence type="ECO:0000259" key="13">
    <source>
        <dbReference type="Pfam" id="PF00330"/>
    </source>
</evidence>
<evidence type="ECO:0000256" key="8">
    <source>
        <dbReference type="ARBA" id="ARBA00023004"/>
    </source>
</evidence>
<evidence type="ECO:0000256" key="6">
    <source>
        <dbReference type="ARBA" id="ARBA00022723"/>
    </source>
</evidence>
<dbReference type="EMBL" id="MHOP01000029">
    <property type="protein sequence ID" value="OGZ65073.1"/>
    <property type="molecule type" value="Genomic_DNA"/>
</dbReference>
<dbReference type="GO" id="GO:0046872">
    <property type="term" value="F:metal ion binding"/>
    <property type="evidence" value="ECO:0007669"/>
    <property type="project" value="UniProtKB-KW"/>
</dbReference>
<dbReference type="PRINTS" id="PR00415">
    <property type="entry name" value="ACONITASE"/>
</dbReference>
<keyword evidence="5" id="KW-0816">Tricarboxylic acid cycle</keyword>
<comment type="cofactor">
    <cofactor evidence="1">
        <name>[4Fe-4S] cluster</name>
        <dbReference type="ChEBI" id="CHEBI:49883"/>
    </cofactor>
</comment>
<proteinExistence type="inferred from homology"/>
<dbReference type="InterPro" id="IPR015931">
    <property type="entry name" value="Acnase/IPM_dHydase_lsu_aba_1/3"/>
</dbReference>
<dbReference type="PROSITE" id="PS01244">
    <property type="entry name" value="ACONITASE_2"/>
    <property type="match status" value="1"/>
</dbReference>
<dbReference type="FunFam" id="3.40.1060.10:FF:000001">
    <property type="entry name" value="Aconitate hydratase, mitochondrial"/>
    <property type="match status" value="1"/>
</dbReference>
<evidence type="ECO:0000256" key="5">
    <source>
        <dbReference type="ARBA" id="ARBA00022532"/>
    </source>
</evidence>
<dbReference type="PROSITE" id="PS00450">
    <property type="entry name" value="ACONITASE_1"/>
    <property type="match status" value="1"/>
</dbReference>
<keyword evidence="6" id="KW-0479">Metal-binding</keyword>
<accession>A0A1G2HRL5</accession>
<dbReference type="SUPFAM" id="SSF53732">
    <property type="entry name" value="Aconitase iron-sulfur domain"/>
    <property type="match status" value="1"/>
</dbReference>
<organism evidence="15 16">
    <name type="scientific">Candidatus Staskawiczbacteria bacterium RIFCSPHIGHO2_01_FULL_41_41</name>
    <dbReference type="NCBI Taxonomy" id="1802203"/>
    <lineage>
        <taxon>Bacteria</taxon>
        <taxon>Candidatus Staskawicziibacteriota</taxon>
    </lineage>
</organism>
<dbReference type="InterPro" id="IPR036008">
    <property type="entry name" value="Aconitase_4Fe-4S_dom"/>
</dbReference>
<dbReference type="Gene3D" id="3.30.499.10">
    <property type="entry name" value="Aconitase, domain 3"/>
    <property type="match status" value="2"/>
</dbReference>
<keyword evidence="7" id="KW-0809">Transit peptide</keyword>
<evidence type="ECO:0000313" key="16">
    <source>
        <dbReference type="Proteomes" id="UP000178774"/>
    </source>
</evidence>
<dbReference type="InterPro" id="IPR000573">
    <property type="entry name" value="AconitaseA/IPMdHydase_ssu_swvl"/>
</dbReference>
<evidence type="ECO:0000256" key="10">
    <source>
        <dbReference type="ARBA" id="ARBA00023239"/>
    </source>
</evidence>
<comment type="caution">
    <text evidence="15">The sequence shown here is derived from an EMBL/GenBank/DDBJ whole genome shotgun (WGS) entry which is preliminary data.</text>
</comment>
<dbReference type="GO" id="GO:0005829">
    <property type="term" value="C:cytosol"/>
    <property type="evidence" value="ECO:0007669"/>
    <property type="project" value="TreeGrafter"/>
</dbReference>
<dbReference type="FunFam" id="3.30.499.10:FF:000004">
    <property type="entry name" value="Aconitate hydratase, mitochondrial"/>
    <property type="match status" value="1"/>
</dbReference>
<dbReference type="SUPFAM" id="SSF52016">
    <property type="entry name" value="LeuD/IlvD-like"/>
    <property type="match status" value="1"/>
</dbReference>
<evidence type="ECO:0000256" key="3">
    <source>
        <dbReference type="ARBA" id="ARBA00007185"/>
    </source>
</evidence>
<sequence>MSFLDQDKIQDFYLDYIEKLEVIKEQLNRPLTYAEKILFTHFAKGEFAIQRGKSSIPLQVDRVAMQDATAQMAILQFMLTGKKSVVVPTTVHCDHLITAKLGAQSDLEEANLQNKEVYQFLKSSANKYGMGFWKPGSGIIHQVILENYAVPGQLMIGTDSHTPNAGGLGMIAIGAGGAEAMDAMAGLSWMVTMPKLIGIQLKGKLNGWTSPKDVILKVAEILTVKGGTGYIIEYFGEGARTISATGKATITNMGAEVGATTSLFPYDEHTAAYLRATKRDFVAALADALTEELQADPEVEQNPLAYFDEVIIIDLGRLEPQVVGPHTPDLSRSISALKEDVQNNNWPLPLSAALIGSCTNSSYEDMSRAAVVARKAAAQGLKVKVPFMITPGSQQIYATMKRDGLLEVFEEIGGMVLANACGPCIGQWNRQDVPKGVRNSIITSYNRNFKKRNDNNDETHAFIASPEIVTAFALSGRLDFNPVLDNIDGVQLEVNEVDQLPSQGFVFDTSGYEEPSGKGDVVVDPHSQRLALLQPFAKWSSQDFSELLVLVKAKGKCTTDHISPAGKWLEFRGHLDKISDNMFSGAVNAFDDRVGMGRNFFTLAEENFSTLARAYQKMDKGWVAVGDTNYGEGSSREHAAMEPRYLGCRAVLAKSFARIAETNLKKQGILPLWFAVESDYDKILEDDVIDVDNDVAVGEPVYVTLRHADGSVEAIEMKHTFSQEQLEWFKHGSALNWLREK</sequence>
<dbReference type="InterPro" id="IPR006248">
    <property type="entry name" value="Aconitase_mito-like"/>
</dbReference>
<dbReference type="InterPro" id="IPR015928">
    <property type="entry name" value="Aconitase/3IPM_dehydase_swvl"/>
</dbReference>
<gene>
    <name evidence="15" type="ORF">A2822_01285</name>
</gene>
<dbReference type="Pfam" id="PF00694">
    <property type="entry name" value="Aconitase_C"/>
    <property type="match status" value="1"/>
</dbReference>
<dbReference type="InterPro" id="IPR050926">
    <property type="entry name" value="Aconitase/IPM_isomerase"/>
</dbReference>
<dbReference type="Gene3D" id="3.40.1060.10">
    <property type="entry name" value="Aconitase, Domain 2"/>
    <property type="match status" value="1"/>
</dbReference>
<feature type="domain" description="Aconitase A/isopropylmalate dehydratase small subunit swivel" evidence="14">
    <location>
        <begin position="549"/>
        <end position="675"/>
    </location>
</feature>
<evidence type="ECO:0000256" key="9">
    <source>
        <dbReference type="ARBA" id="ARBA00023014"/>
    </source>
</evidence>
<name>A0A1G2HRL5_9BACT</name>
<feature type="domain" description="Aconitase/3-isopropylmalate dehydratase large subunit alpha/beta/alpha" evidence="13">
    <location>
        <begin position="36"/>
        <end position="476"/>
    </location>
</feature>
<dbReference type="FunFam" id="3.20.19.10:FF:000002">
    <property type="entry name" value="Aconitate hydratase, mitochondrial"/>
    <property type="match status" value="1"/>
</dbReference>
<dbReference type="AlphaFoldDB" id="A0A1G2HRL5"/>
<comment type="pathway">
    <text evidence="2">Carbohydrate metabolism; tricarboxylic acid cycle; isocitrate from oxaloacetate: step 2/2.</text>
</comment>
<dbReference type="PANTHER" id="PTHR43160">
    <property type="entry name" value="ACONITATE HYDRATASE B"/>
    <property type="match status" value="1"/>
</dbReference>
<evidence type="ECO:0000256" key="1">
    <source>
        <dbReference type="ARBA" id="ARBA00001966"/>
    </source>
</evidence>
<keyword evidence="10" id="KW-0456">Lyase</keyword>
<dbReference type="InterPro" id="IPR015932">
    <property type="entry name" value="Aconitase_dom2"/>
</dbReference>
<evidence type="ECO:0000256" key="4">
    <source>
        <dbReference type="ARBA" id="ARBA00012926"/>
    </source>
</evidence>
<reference evidence="15 16" key="1">
    <citation type="journal article" date="2016" name="Nat. Commun.">
        <title>Thousands of microbial genomes shed light on interconnected biogeochemical processes in an aquifer system.</title>
        <authorList>
            <person name="Anantharaman K."/>
            <person name="Brown C.T."/>
            <person name="Hug L.A."/>
            <person name="Sharon I."/>
            <person name="Castelle C.J."/>
            <person name="Probst A.J."/>
            <person name="Thomas B.C."/>
            <person name="Singh A."/>
            <person name="Wilkins M.J."/>
            <person name="Karaoz U."/>
            <person name="Brodie E.L."/>
            <person name="Williams K.H."/>
            <person name="Hubbard S.S."/>
            <person name="Banfield J.F."/>
        </authorList>
    </citation>
    <scope>NUCLEOTIDE SEQUENCE [LARGE SCALE GENOMIC DNA]</scope>
</reference>
<dbReference type="NCBIfam" id="NF005558">
    <property type="entry name" value="PRK07229.1"/>
    <property type="match status" value="1"/>
</dbReference>
<dbReference type="NCBIfam" id="TIGR01340">
    <property type="entry name" value="aconitase_mito"/>
    <property type="match status" value="1"/>
</dbReference>
<evidence type="ECO:0000259" key="14">
    <source>
        <dbReference type="Pfam" id="PF00694"/>
    </source>
</evidence>
<dbReference type="InterPro" id="IPR018136">
    <property type="entry name" value="Aconitase_4Fe-4S_BS"/>
</dbReference>
<keyword evidence="9" id="KW-0411">Iron-sulfur</keyword>
<dbReference type="GO" id="GO:0006099">
    <property type="term" value="P:tricarboxylic acid cycle"/>
    <property type="evidence" value="ECO:0007669"/>
    <property type="project" value="UniProtKB-UniPathway"/>
</dbReference>
<dbReference type="GO" id="GO:0003994">
    <property type="term" value="F:aconitate hydratase activity"/>
    <property type="evidence" value="ECO:0007669"/>
    <property type="project" value="UniProtKB-EC"/>
</dbReference>
<dbReference type="UniPathway" id="UPA00223">
    <property type="reaction ID" value="UER00718"/>
</dbReference>
<dbReference type="Pfam" id="PF00330">
    <property type="entry name" value="Aconitase"/>
    <property type="match status" value="1"/>
</dbReference>
<dbReference type="GO" id="GO:0051539">
    <property type="term" value="F:4 iron, 4 sulfur cluster binding"/>
    <property type="evidence" value="ECO:0007669"/>
    <property type="project" value="InterPro"/>
</dbReference>
<dbReference type="FunFam" id="3.30.499.10:FF:000003">
    <property type="entry name" value="Aconitate hydratase, mitochondrial"/>
    <property type="match status" value="1"/>
</dbReference>
<keyword evidence="8" id="KW-0408">Iron</keyword>
<comment type="similarity">
    <text evidence="3">Belongs to the aconitase/IPM isomerase family.</text>
</comment>